<name>A0A0F8ZJA7_9ZZZZ</name>
<dbReference type="EMBL" id="LAZR01047583">
    <property type="protein sequence ID" value="KKK93883.1"/>
    <property type="molecule type" value="Genomic_DNA"/>
</dbReference>
<proteinExistence type="predicted"/>
<gene>
    <name evidence="1" type="ORF">LCGC14_2688430</name>
</gene>
<sequence>MENFWTTLLVIAALLVGVFGGAWGFSDTETVIKEVEVIKEVAVPAVCEEPEALECPDALGLDVEVSDGLLEMALGDFLAAVEDEEDEAGNDLEDLELLECGDGDNRHEFDFDELSVSKLDDVWTVEYDDDKTTVGFEVRMKYKETDERSCRETFNVEVVYEDGEDTEVSVAVAE</sequence>
<reference evidence="1" key="1">
    <citation type="journal article" date="2015" name="Nature">
        <title>Complex archaea that bridge the gap between prokaryotes and eukaryotes.</title>
        <authorList>
            <person name="Spang A."/>
            <person name="Saw J.H."/>
            <person name="Jorgensen S.L."/>
            <person name="Zaremba-Niedzwiedzka K."/>
            <person name="Martijn J."/>
            <person name="Lind A.E."/>
            <person name="van Eijk R."/>
            <person name="Schleper C."/>
            <person name="Guy L."/>
            <person name="Ettema T.J."/>
        </authorList>
    </citation>
    <scope>NUCLEOTIDE SEQUENCE</scope>
</reference>
<accession>A0A0F8ZJA7</accession>
<evidence type="ECO:0000313" key="1">
    <source>
        <dbReference type="EMBL" id="KKK93883.1"/>
    </source>
</evidence>
<dbReference type="AlphaFoldDB" id="A0A0F8ZJA7"/>
<protein>
    <submittedName>
        <fullName evidence="1">Uncharacterized protein</fullName>
    </submittedName>
</protein>
<comment type="caution">
    <text evidence="1">The sequence shown here is derived from an EMBL/GenBank/DDBJ whole genome shotgun (WGS) entry which is preliminary data.</text>
</comment>
<organism evidence="1">
    <name type="scientific">marine sediment metagenome</name>
    <dbReference type="NCBI Taxonomy" id="412755"/>
    <lineage>
        <taxon>unclassified sequences</taxon>
        <taxon>metagenomes</taxon>
        <taxon>ecological metagenomes</taxon>
    </lineage>
</organism>